<evidence type="ECO:0008006" key="4">
    <source>
        <dbReference type="Google" id="ProtNLM"/>
    </source>
</evidence>
<evidence type="ECO:0000256" key="1">
    <source>
        <dbReference type="SAM" id="Phobius"/>
    </source>
</evidence>
<accession>A0A4R1MMR2</accession>
<evidence type="ECO:0000313" key="3">
    <source>
        <dbReference type="Proteomes" id="UP000294545"/>
    </source>
</evidence>
<dbReference type="OrthoDB" id="1938499at2"/>
<dbReference type="Proteomes" id="UP000294545">
    <property type="component" value="Unassembled WGS sequence"/>
</dbReference>
<feature type="transmembrane region" description="Helical" evidence="1">
    <location>
        <begin position="12"/>
        <end position="35"/>
    </location>
</feature>
<keyword evidence="3" id="KW-1185">Reference proteome</keyword>
<keyword evidence="1" id="KW-0812">Transmembrane</keyword>
<proteinExistence type="predicted"/>
<gene>
    <name evidence="2" type="ORF">EDC19_1723</name>
</gene>
<evidence type="ECO:0000313" key="2">
    <source>
        <dbReference type="EMBL" id="TCK92574.1"/>
    </source>
</evidence>
<name>A0A4R1MMR2_9FIRM</name>
<keyword evidence="1" id="KW-0472">Membrane</keyword>
<feature type="transmembrane region" description="Helical" evidence="1">
    <location>
        <begin position="152"/>
        <end position="172"/>
    </location>
</feature>
<dbReference type="EMBL" id="SMGQ01000013">
    <property type="protein sequence ID" value="TCK92574.1"/>
    <property type="molecule type" value="Genomic_DNA"/>
</dbReference>
<protein>
    <recommendedName>
        <fullName evidence="4">DUF308 domain-containing protein</fullName>
    </recommendedName>
</protein>
<dbReference type="AlphaFoldDB" id="A0A4R1MMR2"/>
<feature type="transmembrane region" description="Helical" evidence="1">
    <location>
        <begin position="55"/>
        <end position="72"/>
    </location>
</feature>
<keyword evidence="1" id="KW-1133">Transmembrane helix</keyword>
<comment type="caution">
    <text evidence="2">The sequence shown here is derived from an EMBL/GenBank/DDBJ whole genome shotgun (WGS) entry which is preliminary data.</text>
</comment>
<sequence length="191" mass="21334">MTVGYKRIFWGIFILTFRITIGIVTILPAFIGWIIVLTGLSQLEEKSTVGDFSPLKIGVMVLIVTSIVGGLLELSEVGSFLPMLFYPLAVIAIEFVVFHKIIEASVHNFNEMGCQERVEKYTSKDRTYIILMGITMVLVGIFFTFKHQSTGTIGSLMFLISRIYLLTVINALSKEDDDIDGQVKDTEGIIK</sequence>
<dbReference type="RefSeq" id="WP_132282443.1">
    <property type="nucleotide sequence ID" value="NZ_SMGQ01000013.1"/>
</dbReference>
<reference evidence="2 3" key="1">
    <citation type="submission" date="2019-03" db="EMBL/GenBank/DDBJ databases">
        <title>Genomic Encyclopedia of Type Strains, Phase IV (KMG-IV): sequencing the most valuable type-strain genomes for metagenomic binning, comparative biology and taxonomic classification.</title>
        <authorList>
            <person name="Goeker M."/>
        </authorList>
    </citation>
    <scope>NUCLEOTIDE SEQUENCE [LARGE SCALE GENOMIC DNA]</scope>
    <source>
        <strain evidence="2 3">DSM 24176</strain>
    </source>
</reference>
<feature type="transmembrane region" description="Helical" evidence="1">
    <location>
        <begin position="127"/>
        <end position="145"/>
    </location>
</feature>
<organism evidence="2 3">
    <name type="scientific">Natranaerovirga hydrolytica</name>
    <dbReference type="NCBI Taxonomy" id="680378"/>
    <lineage>
        <taxon>Bacteria</taxon>
        <taxon>Bacillati</taxon>
        <taxon>Bacillota</taxon>
        <taxon>Clostridia</taxon>
        <taxon>Lachnospirales</taxon>
        <taxon>Natranaerovirgaceae</taxon>
        <taxon>Natranaerovirga</taxon>
    </lineage>
</organism>
<feature type="transmembrane region" description="Helical" evidence="1">
    <location>
        <begin position="84"/>
        <end position="102"/>
    </location>
</feature>